<organism evidence="10 11">
    <name type="scientific">Ramazzottius varieornatus</name>
    <name type="common">Water bear</name>
    <name type="synonym">Tardigrade</name>
    <dbReference type="NCBI Taxonomy" id="947166"/>
    <lineage>
        <taxon>Eukaryota</taxon>
        <taxon>Metazoa</taxon>
        <taxon>Ecdysozoa</taxon>
        <taxon>Tardigrada</taxon>
        <taxon>Eutardigrada</taxon>
        <taxon>Parachela</taxon>
        <taxon>Hypsibioidea</taxon>
        <taxon>Ramazzottiidae</taxon>
        <taxon>Ramazzottius</taxon>
    </lineage>
</organism>
<dbReference type="InterPro" id="IPR027417">
    <property type="entry name" value="P-loop_NTPase"/>
</dbReference>
<evidence type="ECO:0000256" key="6">
    <source>
        <dbReference type="ARBA" id="ARBA00065814"/>
    </source>
</evidence>
<comment type="similarity">
    <text evidence="7">Belongs to the TRAFAC class YlqF/YawG GTPase family. NOG2 subfamily.</text>
</comment>
<dbReference type="SUPFAM" id="SSF52540">
    <property type="entry name" value="P-loop containing nucleoside triphosphate hydrolases"/>
    <property type="match status" value="1"/>
</dbReference>
<comment type="subunit">
    <text evidence="6">Interacts with LYAR and RPL23A. Interacts with the nuclear importin-beta receptor and, at a lower extent, with importin-alpha.</text>
</comment>
<dbReference type="Proteomes" id="UP000186922">
    <property type="component" value="Unassembled WGS sequence"/>
</dbReference>
<dbReference type="GO" id="GO:0005525">
    <property type="term" value="F:GTP binding"/>
    <property type="evidence" value="ECO:0007669"/>
    <property type="project" value="UniProtKB-KW"/>
</dbReference>
<protein>
    <recommendedName>
        <fullName evidence="7">Nucleolar GTP-binding protein 2</fullName>
    </recommendedName>
</protein>
<evidence type="ECO:0000256" key="2">
    <source>
        <dbReference type="ARBA" id="ARBA00022741"/>
    </source>
</evidence>
<reference evidence="10 11" key="1">
    <citation type="journal article" date="2016" name="Nat. Commun.">
        <title>Extremotolerant tardigrade genome and improved radiotolerance of human cultured cells by tardigrade-unique protein.</title>
        <authorList>
            <person name="Hashimoto T."/>
            <person name="Horikawa D.D."/>
            <person name="Saito Y."/>
            <person name="Kuwahara H."/>
            <person name="Kozuka-Hata H."/>
            <person name="Shin-I T."/>
            <person name="Minakuchi Y."/>
            <person name="Ohishi K."/>
            <person name="Motoyama A."/>
            <person name="Aizu T."/>
            <person name="Enomoto A."/>
            <person name="Kondo K."/>
            <person name="Tanaka S."/>
            <person name="Hara Y."/>
            <person name="Koshikawa S."/>
            <person name="Sagara H."/>
            <person name="Miura T."/>
            <person name="Yokobori S."/>
            <person name="Miyagawa K."/>
            <person name="Suzuki Y."/>
            <person name="Kubo T."/>
            <person name="Oyama M."/>
            <person name="Kohara Y."/>
            <person name="Fujiyama A."/>
            <person name="Arakawa K."/>
            <person name="Katayama T."/>
            <person name="Toyoda A."/>
            <person name="Kunieda T."/>
        </authorList>
    </citation>
    <scope>NUCLEOTIDE SEQUENCE [LARGE SCALE GENOMIC DNA]</scope>
    <source>
        <strain evidence="10 11">YOKOZUNA-1</strain>
    </source>
</reference>
<dbReference type="PANTHER" id="PTHR11089:SF9">
    <property type="entry name" value="NUCLEOLAR GTP-BINDING PROTEIN 2"/>
    <property type="match status" value="1"/>
</dbReference>
<comment type="function">
    <text evidence="5">GTPase that associates with pre-60S ribosomal subunits in the nucleolus and is required for their nuclear export and maturation. May promote cell proliferation possibly by increasing p53/TP53 protein levels, and consequently those of its downstream product CDKN1A/p21, and decreasing RPL23A protein levels.</text>
</comment>
<feature type="compositionally biased region" description="Basic and acidic residues" evidence="8">
    <location>
        <begin position="25"/>
        <end position="36"/>
    </location>
</feature>
<feature type="compositionally biased region" description="Basic residues" evidence="8">
    <location>
        <begin position="594"/>
        <end position="603"/>
    </location>
</feature>
<dbReference type="PANTHER" id="PTHR11089">
    <property type="entry name" value="GTP-BINDING PROTEIN-RELATED"/>
    <property type="match status" value="1"/>
</dbReference>
<dbReference type="STRING" id="947166.A0A1D1VN96"/>
<dbReference type="InterPro" id="IPR023179">
    <property type="entry name" value="GTP-bd_ortho_bundle_sf"/>
</dbReference>
<feature type="region of interest" description="Disordered" evidence="8">
    <location>
        <begin position="1"/>
        <end position="36"/>
    </location>
</feature>
<feature type="compositionally biased region" description="Basic residues" evidence="8">
    <location>
        <begin position="634"/>
        <end position="646"/>
    </location>
</feature>
<proteinExistence type="inferred from homology"/>
<evidence type="ECO:0000256" key="7">
    <source>
        <dbReference type="RuleBase" id="RU364023"/>
    </source>
</evidence>
<dbReference type="InterPro" id="IPR012971">
    <property type="entry name" value="NOG2_N_dom"/>
</dbReference>
<feature type="compositionally biased region" description="Basic and acidic residues" evidence="8">
    <location>
        <begin position="617"/>
        <end position="627"/>
    </location>
</feature>
<dbReference type="InterPro" id="IPR024929">
    <property type="entry name" value="GNL2_CP_dom"/>
</dbReference>
<evidence type="ECO:0000256" key="8">
    <source>
        <dbReference type="SAM" id="MobiDB-lite"/>
    </source>
</evidence>
<keyword evidence="3 7" id="KW-0342">GTP-binding</keyword>
<feature type="compositionally biased region" description="Basic and acidic residues" evidence="8">
    <location>
        <begin position="1"/>
        <end position="16"/>
    </location>
</feature>
<evidence type="ECO:0000313" key="11">
    <source>
        <dbReference type="Proteomes" id="UP000186922"/>
    </source>
</evidence>
<dbReference type="Gene3D" id="1.10.1580.10">
    <property type="match status" value="1"/>
</dbReference>
<gene>
    <name evidence="10" type="primary">RvY_13549-1</name>
    <name evidence="10" type="synonym">RvY_13549.1</name>
    <name evidence="10" type="ORF">RvY_13549</name>
</gene>
<dbReference type="Pfam" id="PF01926">
    <property type="entry name" value="MMR_HSR1"/>
    <property type="match status" value="1"/>
</dbReference>
<evidence type="ECO:0000256" key="4">
    <source>
        <dbReference type="ARBA" id="ARBA00023242"/>
    </source>
</evidence>
<dbReference type="GO" id="GO:0005730">
    <property type="term" value="C:nucleolus"/>
    <property type="evidence" value="ECO:0007669"/>
    <property type="project" value="UniProtKB-SubCell"/>
</dbReference>
<dbReference type="CDD" id="cd01858">
    <property type="entry name" value="NGP_1"/>
    <property type="match status" value="1"/>
</dbReference>
<feature type="compositionally biased region" description="Acidic residues" evidence="8">
    <location>
        <begin position="510"/>
        <end position="540"/>
    </location>
</feature>
<dbReference type="Pfam" id="PF08153">
    <property type="entry name" value="NGP1NT"/>
    <property type="match status" value="1"/>
</dbReference>
<comment type="subcellular location">
    <subcellularLocation>
        <location evidence="1 7">Nucleus</location>
        <location evidence="1 7">Nucleolus</location>
    </subcellularLocation>
</comment>
<dbReference type="Gene3D" id="3.40.50.300">
    <property type="entry name" value="P-loop containing nucleotide triphosphate hydrolases"/>
    <property type="match status" value="1"/>
</dbReference>
<keyword evidence="2 7" id="KW-0547">Nucleotide-binding</keyword>
<name>A0A1D1VN96_RAMVA</name>
<dbReference type="InterPro" id="IPR030378">
    <property type="entry name" value="G_CP_dom"/>
</dbReference>
<feature type="region of interest" description="Disordered" evidence="8">
    <location>
        <begin position="507"/>
        <end position="567"/>
    </location>
</feature>
<dbReference type="OrthoDB" id="444945at2759"/>
<evidence type="ECO:0000256" key="5">
    <source>
        <dbReference type="ARBA" id="ARBA00054763"/>
    </source>
</evidence>
<feature type="region of interest" description="Disordered" evidence="8">
    <location>
        <begin position="581"/>
        <end position="603"/>
    </location>
</feature>
<dbReference type="InterPro" id="IPR050755">
    <property type="entry name" value="TRAFAC_YlqF/YawG_RiboMat"/>
</dbReference>
<keyword evidence="4 7" id="KW-0539">Nucleus</keyword>
<dbReference type="InterPro" id="IPR006073">
    <property type="entry name" value="GTP-bd"/>
</dbReference>
<feature type="domain" description="CP-type G" evidence="9">
    <location>
        <begin position="209"/>
        <end position="370"/>
    </location>
</feature>
<dbReference type="PROSITE" id="PS51721">
    <property type="entry name" value="G_CP"/>
    <property type="match status" value="1"/>
</dbReference>
<evidence type="ECO:0000256" key="1">
    <source>
        <dbReference type="ARBA" id="ARBA00004604"/>
    </source>
</evidence>
<sequence>MGRKSQRDIRTTRKEGFQMGGHSLNPDRPREHAGQRDRATIKRLLMYKNSKPQRNAKGIIVKPAPFQSWHKSGTQSRVEPNRKWFGNTRVVGQSALQTFQDELGKAVKDPYRVVMRPTKLPVTLLNERAKYQRAHLLDVEKFETTFGPKAQRKKPNVKFDDLKDFVSHASTTTDSYDVEKDRDLVVDDGGERDEAKEWIMFAGQSKRIWNELYKVVDSSDVLLQVLDARDPMGTRSPTIEKFLKEEKPFKHLIFILNKCDLVPTWVTKKWVAILSQEYPTLAFHASITNSFGKGPLINILRQFAKLHIDKKQISVGLIGYPNVGKSSIINTLKAKKVVKVAPIPGETKVWQYITLMNRIYLIDCPGVVYPTGNTDEDTVLKGIIRVEHLKSAMDYIPALLERVKLDYIKKTYGVEEWTDSEHFLEQIARKAGRLFKKGEADLQTVAKMILNDFQRGKIPYFVKPPETQQLSTSQGESVEKKATVEIKQSFKDLKHTNQFDAADEKIGQVGEEEEKEEEEEVVEEELTAEEVVVEENEATLDNEPSTSLENGVQVREEKEEVDVADPDVDDVATAKKRWFEKDEQQKAERTLTGKQKRKVERRQRLKKTGVTFYDSVDVKNRSGRLIDPHAPPKPAKKTGKKHQKRV</sequence>
<evidence type="ECO:0000259" key="9">
    <source>
        <dbReference type="PROSITE" id="PS51721"/>
    </source>
</evidence>
<evidence type="ECO:0000313" key="10">
    <source>
        <dbReference type="EMBL" id="GAV03067.1"/>
    </source>
</evidence>
<feature type="region of interest" description="Disordered" evidence="8">
    <location>
        <begin position="617"/>
        <end position="646"/>
    </location>
</feature>
<dbReference type="FunFam" id="3.40.50.300:FF:000559">
    <property type="entry name" value="Nuclear/nucleolar GTPase 2"/>
    <property type="match status" value="1"/>
</dbReference>
<dbReference type="EMBL" id="BDGG01000009">
    <property type="protein sequence ID" value="GAV03067.1"/>
    <property type="molecule type" value="Genomic_DNA"/>
</dbReference>
<keyword evidence="11" id="KW-1185">Reference proteome</keyword>
<dbReference type="FunFam" id="1.10.1580.10:FF:000001">
    <property type="entry name" value="Nucleolar GTP-binding protein 2"/>
    <property type="match status" value="1"/>
</dbReference>
<dbReference type="AlphaFoldDB" id="A0A1D1VN96"/>
<feature type="compositionally biased region" description="Basic and acidic residues" evidence="8">
    <location>
        <begin position="581"/>
        <end position="591"/>
    </location>
</feature>
<accession>A0A1D1VN96</accession>
<evidence type="ECO:0000256" key="3">
    <source>
        <dbReference type="ARBA" id="ARBA00023134"/>
    </source>
</evidence>
<comment type="caution">
    <text evidence="10">The sequence shown here is derived from an EMBL/GenBank/DDBJ whole genome shotgun (WGS) entry which is preliminary data.</text>
</comment>